<dbReference type="AlphaFoldDB" id="A0A9P7KP14"/>
<keyword evidence="3 7" id="KW-0813">Transport</keyword>
<evidence type="ECO:0000313" key="11">
    <source>
        <dbReference type="Proteomes" id="UP000782241"/>
    </source>
</evidence>
<evidence type="ECO:0000256" key="1">
    <source>
        <dbReference type="ARBA" id="ARBA00004141"/>
    </source>
</evidence>
<name>A0A9P7KP14_9HYPO</name>
<proteinExistence type="inferred from homology"/>
<dbReference type="EMBL" id="JAGPUO010000017">
    <property type="protein sequence ID" value="KAG5657343.1"/>
    <property type="molecule type" value="Genomic_DNA"/>
</dbReference>
<dbReference type="NCBIfam" id="TIGR00879">
    <property type="entry name" value="SP"/>
    <property type="match status" value="1"/>
</dbReference>
<evidence type="ECO:0000256" key="8">
    <source>
        <dbReference type="SAM" id="Phobius"/>
    </source>
</evidence>
<dbReference type="GO" id="GO:0016020">
    <property type="term" value="C:membrane"/>
    <property type="evidence" value="ECO:0007669"/>
    <property type="project" value="UniProtKB-SubCell"/>
</dbReference>
<feature type="transmembrane region" description="Helical" evidence="8">
    <location>
        <begin position="258"/>
        <end position="281"/>
    </location>
</feature>
<protein>
    <recommendedName>
        <fullName evidence="9">Major facilitator superfamily (MFS) profile domain-containing protein</fullName>
    </recommendedName>
</protein>
<dbReference type="InterPro" id="IPR050360">
    <property type="entry name" value="MFS_Sugar_Transporters"/>
</dbReference>
<feature type="transmembrane region" description="Helical" evidence="8">
    <location>
        <begin position="387"/>
        <end position="409"/>
    </location>
</feature>
<evidence type="ECO:0000259" key="9">
    <source>
        <dbReference type="PROSITE" id="PS50850"/>
    </source>
</evidence>
<feature type="transmembrane region" description="Helical" evidence="8">
    <location>
        <begin position="487"/>
        <end position="503"/>
    </location>
</feature>
<gene>
    <name evidence="10" type="ORF">KAF25_005907</name>
</gene>
<comment type="caution">
    <text evidence="10">The sequence shown here is derived from an EMBL/GenBank/DDBJ whole genome shotgun (WGS) entry which is preliminary data.</text>
</comment>
<dbReference type="PROSITE" id="PS50850">
    <property type="entry name" value="MFS"/>
    <property type="match status" value="1"/>
</dbReference>
<feature type="transmembrane region" description="Helical" evidence="8">
    <location>
        <begin position="414"/>
        <end position="432"/>
    </location>
</feature>
<dbReference type="Gene3D" id="1.20.1250.20">
    <property type="entry name" value="MFS general substrate transporter like domains"/>
    <property type="match status" value="1"/>
</dbReference>
<dbReference type="PANTHER" id="PTHR48022:SF83">
    <property type="entry name" value="MAJOR FACILITATOR SUPERFAMILY (MFS) PROFILE DOMAIN-CONTAINING PROTEIN"/>
    <property type="match status" value="1"/>
</dbReference>
<dbReference type="InterPro" id="IPR003663">
    <property type="entry name" value="Sugar/inositol_transpt"/>
</dbReference>
<sequence length="578" mass="64269">MRTLISPRSALHFFKLLSNLPPAQVKSPPQASVTMGKETLDASISHAETNDVEALAAKSVGHGTAEQARLGAEAEHNLPPLQAVRKYPWTVFWCLVVSMCVIMEGYDTNLLSNFYAYPTFAQKYGEWNEETNNYQLSAPWQAGLGNAAGIGAFFGTLLNGHLVLKFGHIRVLIASLIALTCFIFIVFFAPDNKVLLIGQILCGLPWGVFATTAPAYASEVLPMSLRVYMTSWTNMCFIIGQLISAGVMAGLVNSPAPWAYRIPFALQWFWPVILVPILCFAPDTPWHLVRIGRPDDALKNLARLRPAATDEELRDALGLIIYTNNLEEQLSVGTSYWDCFKGFELRRTEIAVVVFAGQIFSGLYFAYNSTYFFQQIGLDSTTTYHLNVGGNGMALFATLVSWFCVMPYVGRRTAYLWGMCAMAAVLFIIGALNTQTDNDKIGMAQAVLTLVWTFIFQLSAGQLGWALPAEIGSTRLRQKTICLARNGYAITGIVAGVLQPYFMNPTKWNLKGYTGFIWGSTAFLVFIWGYFRLPETRNRTFEELDMLFAKGVSARKFSSYKIDSFNEADSTIRDNEKS</sequence>
<evidence type="ECO:0000256" key="5">
    <source>
        <dbReference type="ARBA" id="ARBA00022989"/>
    </source>
</evidence>
<dbReference type="PROSITE" id="PS00217">
    <property type="entry name" value="SUGAR_TRANSPORT_2"/>
    <property type="match status" value="1"/>
</dbReference>
<evidence type="ECO:0000256" key="2">
    <source>
        <dbReference type="ARBA" id="ARBA00010992"/>
    </source>
</evidence>
<feature type="transmembrane region" description="Helical" evidence="8">
    <location>
        <begin position="229"/>
        <end position="252"/>
    </location>
</feature>
<dbReference type="InterPro" id="IPR005829">
    <property type="entry name" value="Sugar_transporter_CS"/>
</dbReference>
<evidence type="ECO:0000256" key="7">
    <source>
        <dbReference type="RuleBase" id="RU003346"/>
    </source>
</evidence>
<dbReference type="Pfam" id="PF00083">
    <property type="entry name" value="Sugar_tr"/>
    <property type="match status" value="1"/>
</dbReference>
<comment type="subcellular location">
    <subcellularLocation>
        <location evidence="1">Membrane</location>
        <topology evidence="1">Multi-pass membrane protein</topology>
    </subcellularLocation>
</comment>
<evidence type="ECO:0000313" key="10">
    <source>
        <dbReference type="EMBL" id="KAG5657343.1"/>
    </source>
</evidence>
<keyword evidence="6 8" id="KW-0472">Membrane</keyword>
<evidence type="ECO:0000256" key="4">
    <source>
        <dbReference type="ARBA" id="ARBA00022692"/>
    </source>
</evidence>
<organism evidence="10 11">
    <name type="scientific">Fusarium avenaceum</name>
    <dbReference type="NCBI Taxonomy" id="40199"/>
    <lineage>
        <taxon>Eukaryota</taxon>
        <taxon>Fungi</taxon>
        <taxon>Dikarya</taxon>
        <taxon>Ascomycota</taxon>
        <taxon>Pezizomycotina</taxon>
        <taxon>Sordariomycetes</taxon>
        <taxon>Hypocreomycetidae</taxon>
        <taxon>Hypocreales</taxon>
        <taxon>Nectriaceae</taxon>
        <taxon>Fusarium</taxon>
        <taxon>Fusarium tricinctum species complex</taxon>
    </lineage>
</organism>
<keyword evidence="11" id="KW-1185">Reference proteome</keyword>
<accession>A0A9P7KP14</accession>
<dbReference type="GO" id="GO:0005351">
    <property type="term" value="F:carbohydrate:proton symporter activity"/>
    <property type="evidence" value="ECO:0007669"/>
    <property type="project" value="TreeGrafter"/>
</dbReference>
<dbReference type="InterPro" id="IPR036259">
    <property type="entry name" value="MFS_trans_sf"/>
</dbReference>
<reference evidence="10" key="1">
    <citation type="submission" date="2021-04" db="EMBL/GenBank/DDBJ databases">
        <title>Draft genome of Fusarium avenaceum strain F156N33, isolated from an atmospheric sample in Virginia.</title>
        <authorList>
            <person name="Yang S."/>
            <person name="Vinatzer B.A."/>
            <person name="Coleman J."/>
        </authorList>
    </citation>
    <scope>NUCLEOTIDE SEQUENCE</scope>
    <source>
        <strain evidence="10">F156N33</strain>
    </source>
</reference>
<dbReference type="Proteomes" id="UP000782241">
    <property type="component" value="Unassembled WGS sequence"/>
</dbReference>
<dbReference type="SUPFAM" id="SSF103473">
    <property type="entry name" value="MFS general substrate transporter"/>
    <property type="match status" value="1"/>
</dbReference>
<evidence type="ECO:0000256" key="3">
    <source>
        <dbReference type="ARBA" id="ARBA00022448"/>
    </source>
</evidence>
<dbReference type="InterPro" id="IPR005828">
    <property type="entry name" value="MFS_sugar_transport-like"/>
</dbReference>
<dbReference type="InterPro" id="IPR020846">
    <property type="entry name" value="MFS_dom"/>
</dbReference>
<feature type="transmembrane region" description="Helical" evidence="8">
    <location>
        <begin position="444"/>
        <end position="467"/>
    </location>
</feature>
<feature type="transmembrane region" description="Helical" evidence="8">
    <location>
        <begin position="144"/>
        <end position="164"/>
    </location>
</feature>
<feature type="transmembrane region" description="Helical" evidence="8">
    <location>
        <begin position="195"/>
        <end position="217"/>
    </location>
</feature>
<dbReference type="PANTHER" id="PTHR48022">
    <property type="entry name" value="PLASTIDIC GLUCOSE TRANSPORTER 4"/>
    <property type="match status" value="1"/>
</dbReference>
<feature type="transmembrane region" description="Helical" evidence="8">
    <location>
        <begin position="515"/>
        <end position="531"/>
    </location>
</feature>
<comment type="similarity">
    <text evidence="2 7">Belongs to the major facilitator superfamily. Sugar transporter (TC 2.A.1.1) family.</text>
</comment>
<keyword evidence="4 8" id="KW-0812">Transmembrane</keyword>
<keyword evidence="5 8" id="KW-1133">Transmembrane helix</keyword>
<feature type="domain" description="Major facilitator superfamily (MFS) profile" evidence="9">
    <location>
        <begin position="93"/>
        <end position="537"/>
    </location>
</feature>
<feature type="transmembrane region" description="Helical" evidence="8">
    <location>
        <begin position="87"/>
        <end position="106"/>
    </location>
</feature>
<evidence type="ECO:0000256" key="6">
    <source>
        <dbReference type="ARBA" id="ARBA00023136"/>
    </source>
</evidence>
<feature type="transmembrane region" description="Helical" evidence="8">
    <location>
        <begin position="171"/>
        <end position="189"/>
    </location>
</feature>
<feature type="transmembrane region" description="Helical" evidence="8">
    <location>
        <begin position="350"/>
        <end position="367"/>
    </location>
</feature>
<dbReference type="FunFam" id="1.20.1250.20:FF:000078">
    <property type="entry name" value="MFS maltose transporter, putative"/>
    <property type="match status" value="1"/>
</dbReference>